<evidence type="ECO:0008006" key="4">
    <source>
        <dbReference type="Google" id="ProtNLM"/>
    </source>
</evidence>
<gene>
    <name evidence="2" type="ORF">LI90_3968</name>
</gene>
<evidence type="ECO:0000313" key="2">
    <source>
        <dbReference type="EMBL" id="KWX02919.1"/>
    </source>
</evidence>
<organism evidence="2 3">
    <name type="scientific">Carbonactinospora thermoautotrophica</name>
    <dbReference type="NCBI Taxonomy" id="1469144"/>
    <lineage>
        <taxon>Bacteria</taxon>
        <taxon>Bacillati</taxon>
        <taxon>Actinomycetota</taxon>
        <taxon>Actinomycetes</taxon>
        <taxon>Kitasatosporales</taxon>
        <taxon>Carbonactinosporaceae</taxon>
        <taxon>Carbonactinospora</taxon>
    </lineage>
</organism>
<dbReference type="NCBIfam" id="TIGR02548">
    <property type="entry name" value="casB_cse2"/>
    <property type="match status" value="1"/>
</dbReference>
<evidence type="ECO:0000256" key="1">
    <source>
        <dbReference type="SAM" id="MobiDB-lite"/>
    </source>
</evidence>
<keyword evidence="3" id="KW-1185">Reference proteome</keyword>
<dbReference type="CDD" id="cd09731">
    <property type="entry name" value="Cse2_I-E"/>
    <property type="match status" value="1"/>
</dbReference>
<protein>
    <recommendedName>
        <fullName evidence="4">Type I-E CRISPR-associated protein Cse2/CasB</fullName>
    </recommendedName>
</protein>
<dbReference type="OrthoDB" id="4195769at2"/>
<feature type="region of interest" description="Disordered" evidence="1">
    <location>
        <begin position="178"/>
        <end position="199"/>
    </location>
</feature>
<dbReference type="PATRIC" id="fig|1469144.10.peg.4252"/>
<dbReference type="STRING" id="1469144.LI90_3968"/>
<proteinExistence type="predicted"/>
<comment type="caution">
    <text evidence="2">The sequence shown here is derived from an EMBL/GenBank/DDBJ whole genome shotgun (WGS) entry which is preliminary data.</text>
</comment>
<dbReference type="EMBL" id="LAXD01000001">
    <property type="protein sequence ID" value="KWX02919.1"/>
    <property type="molecule type" value="Genomic_DNA"/>
</dbReference>
<dbReference type="Pfam" id="PF09485">
    <property type="entry name" value="CRISPR_Cse2"/>
    <property type="match status" value="1"/>
</dbReference>
<accession>A0A132MYG8</accession>
<name>A0A132MYG8_9ACTN</name>
<dbReference type="AlphaFoldDB" id="A0A132MYG8"/>
<dbReference type="Proteomes" id="UP000070188">
    <property type="component" value="Unassembled WGS sequence"/>
</dbReference>
<dbReference type="Gene3D" id="1.10.520.40">
    <property type="entry name" value="CRISPR-associated protein Cse2"/>
    <property type="match status" value="1"/>
</dbReference>
<sequence length="199" mass="21940">MTIRATSAEGSREARFVAAIQRVIRDPGTRAALRRGIGRPPGRAPQMHAVVAPWLPGDPQPAVERAYYAVAALMAHQPRTSAGFGTDAEEPEASPNLGASFAEAVRTGRMREDTSAARLHLLCRQGVDGLHRHLPRAVTQLQVAGVRIAWERLLKDLATWDRDRDEIAKRWLQSYYRQLHPDRNSTPTAAVSSPEGEPQ</sequence>
<dbReference type="RefSeq" id="WP_066890215.1">
    <property type="nucleotide sequence ID" value="NZ_JYIJ01000019.1"/>
</dbReference>
<evidence type="ECO:0000313" key="3">
    <source>
        <dbReference type="Proteomes" id="UP000070188"/>
    </source>
</evidence>
<dbReference type="InterPro" id="IPR013382">
    <property type="entry name" value="CRISPR-assoc_prot_Cse2"/>
</dbReference>
<dbReference type="InterPro" id="IPR038287">
    <property type="entry name" value="Cse2_sf"/>
</dbReference>
<reference evidence="3" key="1">
    <citation type="submission" date="2015-04" db="EMBL/GenBank/DDBJ databases">
        <title>Physiological reanalysis, assessment of diazotrophy, and genome sequences of multiple isolates of Streptomyces thermoautotrophicus.</title>
        <authorList>
            <person name="MacKellar D.C."/>
            <person name="Lieber L."/>
            <person name="Norman J."/>
            <person name="Bolger A."/>
            <person name="Tobin C."/>
            <person name="Murray J.W."/>
            <person name="Chang R."/>
            <person name="Ford T."/>
            <person name="Nguyen P.Q."/>
            <person name="Woodward J."/>
            <person name="Permingeat H."/>
            <person name="Joshi N.S."/>
            <person name="Silver P.A."/>
            <person name="Usadel B."/>
            <person name="Rutherford A.W."/>
            <person name="Friesen M."/>
            <person name="Prell J."/>
        </authorList>
    </citation>
    <scope>NUCLEOTIDE SEQUENCE [LARGE SCALE GENOMIC DNA]</scope>
    <source>
        <strain evidence="3">H1</strain>
    </source>
</reference>